<dbReference type="EMBL" id="CM042028">
    <property type="protein sequence ID" value="KAI3797445.1"/>
    <property type="molecule type" value="Genomic_DNA"/>
</dbReference>
<name>A0ACB9HP07_9ASTR</name>
<proteinExistence type="predicted"/>
<dbReference type="Proteomes" id="UP001056120">
    <property type="component" value="Linkage Group LG11"/>
</dbReference>
<sequence length="597" mass="67148">MEIAAILLLLFCLLPFHKSYAAELHTISSSRILTDGDTLVSDTGIFELGFFRSGRSENRYLGIRYKKITVRTLVWVANRDQPFDGSSALVLKITDPGTLVVFNNINVIWSTNTTTESVNATAKLRDTGNLVLMDQYQKVLWQSFDYPTEHWLPGMKIGNDYLRGIEWYLSSWKSSQHPLVGEFTWAAEKQGYPEDKLKQGSVVKFRGGPWRNQWFKGVSSFTRNMTFTYNVIINEREASWAYSHENSSTLVRITLSSSGKLESWGWVDGGKNWQLGVSFPKDLCDTYNICSAYGSCIINMIDQSCACLDDTKFVPRNKKGWEMADWTDGCVRRTPLDCKNGSETFIKYSNVKLPDAQSSWFNMSMNMQECEEVCLENCSCMAYANPDTSLGGRGCLLWFGDLLDIRVYPEGKGGRDIFVRMASSELVAQSNSIKKGGANIKIILPAIFTGVLLIGFLTSWLWYARTNNNHAEPIAEGDISKSQEEAMELPLFTFSTVINATANFSPDNKLGEGGFGPVYKGVLEEGQQDPIVQFKFVKDDPSSNMNLLPKWLGRSCLNFFENSLWLTRMSSCRALHGGADLVHCTTRCGSHHFMLVK</sequence>
<comment type="caution">
    <text evidence="1">The sequence shown here is derived from an EMBL/GenBank/DDBJ whole genome shotgun (WGS) entry which is preliminary data.</text>
</comment>
<reference evidence="1 2" key="2">
    <citation type="journal article" date="2022" name="Mol. Ecol. Resour.">
        <title>The genomes of chicory, endive, great burdock and yacon provide insights into Asteraceae paleo-polyploidization history and plant inulin production.</title>
        <authorList>
            <person name="Fan W."/>
            <person name="Wang S."/>
            <person name="Wang H."/>
            <person name="Wang A."/>
            <person name="Jiang F."/>
            <person name="Liu H."/>
            <person name="Zhao H."/>
            <person name="Xu D."/>
            <person name="Zhang Y."/>
        </authorList>
    </citation>
    <scope>NUCLEOTIDE SEQUENCE [LARGE SCALE GENOMIC DNA]</scope>
    <source>
        <strain evidence="2">cv. Yunnan</strain>
        <tissue evidence="1">Leaves</tissue>
    </source>
</reference>
<keyword evidence="2" id="KW-1185">Reference proteome</keyword>
<protein>
    <submittedName>
        <fullName evidence="1">Uncharacterized protein</fullName>
    </submittedName>
</protein>
<accession>A0ACB9HP07</accession>
<evidence type="ECO:0000313" key="2">
    <source>
        <dbReference type="Proteomes" id="UP001056120"/>
    </source>
</evidence>
<evidence type="ECO:0000313" key="1">
    <source>
        <dbReference type="EMBL" id="KAI3797445.1"/>
    </source>
</evidence>
<reference evidence="2" key="1">
    <citation type="journal article" date="2022" name="Mol. Ecol. Resour.">
        <title>The genomes of chicory, endive, great burdock and yacon provide insights into Asteraceae palaeo-polyploidization history and plant inulin production.</title>
        <authorList>
            <person name="Fan W."/>
            <person name="Wang S."/>
            <person name="Wang H."/>
            <person name="Wang A."/>
            <person name="Jiang F."/>
            <person name="Liu H."/>
            <person name="Zhao H."/>
            <person name="Xu D."/>
            <person name="Zhang Y."/>
        </authorList>
    </citation>
    <scope>NUCLEOTIDE SEQUENCE [LARGE SCALE GENOMIC DNA]</scope>
    <source>
        <strain evidence="2">cv. Yunnan</strain>
    </source>
</reference>
<organism evidence="1 2">
    <name type="scientific">Smallanthus sonchifolius</name>
    <dbReference type="NCBI Taxonomy" id="185202"/>
    <lineage>
        <taxon>Eukaryota</taxon>
        <taxon>Viridiplantae</taxon>
        <taxon>Streptophyta</taxon>
        <taxon>Embryophyta</taxon>
        <taxon>Tracheophyta</taxon>
        <taxon>Spermatophyta</taxon>
        <taxon>Magnoliopsida</taxon>
        <taxon>eudicotyledons</taxon>
        <taxon>Gunneridae</taxon>
        <taxon>Pentapetalae</taxon>
        <taxon>asterids</taxon>
        <taxon>campanulids</taxon>
        <taxon>Asterales</taxon>
        <taxon>Asteraceae</taxon>
        <taxon>Asteroideae</taxon>
        <taxon>Heliantheae alliance</taxon>
        <taxon>Millerieae</taxon>
        <taxon>Smallanthus</taxon>
    </lineage>
</organism>
<gene>
    <name evidence="1" type="ORF">L1987_32702</name>
</gene>